<dbReference type="CDD" id="cd06091">
    <property type="entry name" value="KOW_NusG"/>
    <property type="match status" value="1"/>
</dbReference>
<keyword evidence="4 5" id="KW-0804">Transcription</keyword>
<keyword evidence="2 5" id="KW-0889">Transcription antitermination</keyword>
<accession>A0A9Q7ARW0</accession>
<comment type="similarity">
    <text evidence="5 7">Belongs to the NusG family.</text>
</comment>
<dbReference type="InterPro" id="IPR047050">
    <property type="entry name" value="NGN"/>
</dbReference>
<sequence>MVLQKAGVNSLDRRWYIIQTYSGYENKVMANLEQRIATMGMEDRIFNVLVPVEEKVSVKEGKTKRTKRKVFPSYVLVEMILDDQSWYVVRHTPGVTGFVGAGNHPIPLSEREVNEILGKVQQEQAKPKIEIDVRPGDTVRVKSGPFEGQVGPVVEVLHDKGKVKFSVTVFGRETVVETDYAELEKL</sequence>
<dbReference type="SMART" id="SM00738">
    <property type="entry name" value="NGN"/>
    <property type="match status" value="1"/>
</dbReference>
<comment type="function">
    <text evidence="5 7">Participates in transcription elongation, termination and antitermination.</text>
</comment>
<proteinExistence type="inferred from homology"/>
<feature type="domain" description="NusG-like N-terminal" evidence="8">
    <location>
        <begin position="12"/>
        <end position="120"/>
    </location>
</feature>
<dbReference type="SMART" id="SM00739">
    <property type="entry name" value="KOW"/>
    <property type="match status" value="1"/>
</dbReference>
<dbReference type="InterPro" id="IPR036735">
    <property type="entry name" value="NGN_dom_sf"/>
</dbReference>
<evidence type="ECO:0000256" key="2">
    <source>
        <dbReference type="ARBA" id="ARBA00022814"/>
    </source>
</evidence>
<dbReference type="Pfam" id="PF02357">
    <property type="entry name" value="NusG"/>
    <property type="match status" value="1"/>
</dbReference>
<dbReference type="Gene3D" id="2.30.30.30">
    <property type="match status" value="1"/>
</dbReference>
<dbReference type="InterPro" id="IPR043425">
    <property type="entry name" value="NusG-like"/>
</dbReference>
<evidence type="ECO:0000313" key="10">
    <source>
        <dbReference type="EMBL" id="QTX32871.1"/>
    </source>
</evidence>
<dbReference type="GO" id="GO:0006353">
    <property type="term" value="P:DNA-templated transcription termination"/>
    <property type="evidence" value="ECO:0007669"/>
    <property type="project" value="UniProtKB-UniRule"/>
</dbReference>
<dbReference type="SUPFAM" id="SSF82679">
    <property type="entry name" value="N-utilization substance G protein NusG, N-terminal domain"/>
    <property type="match status" value="1"/>
</dbReference>
<dbReference type="PANTHER" id="PTHR30265">
    <property type="entry name" value="RHO-INTERACTING TRANSCRIPTION TERMINATION FACTOR NUSG"/>
    <property type="match status" value="1"/>
</dbReference>
<dbReference type="KEGG" id="aram:KAR29_02825"/>
<evidence type="ECO:0000256" key="5">
    <source>
        <dbReference type="HAMAP-Rule" id="MF_00948"/>
    </source>
</evidence>
<evidence type="ECO:0000256" key="4">
    <source>
        <dbReference type="ARBA" id="ARBA00023163"/>
    </source>
</evidence>
<evidence type="ECO:0000256" key="6">
    <source>
        <dbReference type="NCBIfam" id="TIGR00922"/>
    </source>
</evidence>
<dbReference type="FunFam" id="3.30.70.940:FF:000002">
    <property type="entry name" value="Transcription termination/antitermination protein NusG"/>
    <property type="match status" value="1"/>
</dbReference>
<dbReference type="InterPro" id="IPR005824">
    <property type="entry name" value="KOW"/>
</dbReference>
<dbReference type="NCBIfam" id="TIGR00922">
    <property type="entry name" value="nusG"/>
    <property type="match status" value="1"/>
</dbReference>
<dbReference type="GO" id="GO:0005829">
    <property type="term" value="C:cytosol"/>
    <property type="evidence" value="ECO:0007669"/>
    <property type="project" value="TreeGrafter"/>
</dbReference>
<dbReference type="Gene3D" id="3.30.70.940">
    <property type="entry name" value="NusG, N-terminal domain"/>
    <property type="match status" value="1"/>
</dbReference>
<name>A0A9Q7ARW0_9BACT</name>
<dbReference type="HAMAP" id="MF_00948">
    <property type="entry name" value="NusG"/>
    <property type="match status" value="1"/>
</dbReference>
<dbReference type="GO" id="GO:0032784">
    <property type="term" value="P:regulation of DNA-templated transcription elongation"/>
    <property type="evidence" value="ECO:0007669"/>
    <property type="project" value="InterPro"/>
</dbReference>
<dbReference type="InterPro" id="IPR006645">
    <property type="entry name" value="NGN-like_dom"/>
</dbReference>
<dbReference type="InterPro" id="IPR008991">
    <property type="entry name" value="Translation_prot_SH3-like_sf"/>
</dbReference>
<dbReference type="Pfam" id="PF00467">
    <property type="entry name" value="KOW"/>
    <property type="match status" value="1"/>
</dbReference>
<dbReference type="PANTHER" id="PTHR30265:SF2">
    <property type="entry name" value="TRANSCRIPTION TERMINATION_ANTITERMINATION PROTEIN NUSG"/>
    <property type="match status" value="1"/>
</dbReference>
<dbReference type="InterPro" id="IPR014722">
    <property type="entry name" value="Rib_uL2_dom2"/>
</dbReference>
<dbReference type="SUPFAM" id="SSF50104">
    <property type="entry name" value="Translation proteins SH3-like domain"/>
    <property type="match status" value="1"/>
</dbReference>
<dbReference type="PRINTS" id="PR00338">
    <property type="entry name" value="NUSGTNSCPFCT"/>
</dbReference>
<dbReference type="AlphaFoldDB" id="A0A9Q7ARW0"/>
<evidence type="ECO:0000259" key="8">
    <source>
        <dbReference type="SMART" id="SM00738"/>
    </source>
</evidence>
<keyword evidence="1 5" id="KW-0806">Transcription termination</keyword>
<evidence type="ECO:0000256" key="3">
    <source>
        <dbReference type="ARBA" id="ARBA00023015"/>
    </source>
</evidence>
<dbReference type="InterPro" id="IPR001062">
    <property type="entry name" value="Transcrpt_antiterm_NusG"/>
</dbReference>
<keyword evidence="3 5" id="KW-0805">Transcription regulation</keyword>
<evidence type="ECO:0000256" key="7">
    <source>
        <dbReference type="RuleBase" id="RU000538"/>
    </source>
</evidence>
<organism evidence="10 11">
    <name type="scientific">Aminithiophilus ramosus</name>
    <dbReference type="NCBI Taxonomy" id="3029084"/>
    <lineage>
        <taxon>Bacteria</taxon>
        <taxon>Thermotogati</taxon>
        <taxon>Synergistota</taxon>
        <taxon>Synergistia</taxon>
        <taxon>Synergistales</taxon>
        <taxon>Aminithiophilaceae</taxon>
        <taxon>Aminithiophilus</taxon>
    </lineage>
</organism>
<protein>
    <recommendedName>
        <fullName evidence="5 6">Transcription termination/antitermination protein NusG</fullName>
    </recommendedName>
</protein>
<dbReference type="CDD" id="cd09891">
    <property type="entry name" value="NGN_Bact_1"/>
    <property type="match status" value="1"/>
</dbReference>
<dbReference type="RefSeq" id="WP_274374133.1">
    <property type="nucleotide sequence ID" value="NZ_CP072943.1"/>
</dbReference>
<feature type="domain" description="KOW" evidence="9">
    <location>
        <begin position="132"/>
        <end position="159"/>
    </location>
</feature>
<evidence type="ECO:0000313" key="11">
    <source>
        <dbReference type="Proteomes" id="UP000671879"/>
    </source>
</evidence>
<reference evidence="11" key="1">
    <citation type="submission" date="2021-04" db="EMBL/GenBank/DDBJ databases">
        <title>A novel Synergistetes isolate from a pyrite-forming mixed culture.</title>
        <authorList>
            <person name="Bunk B."/>
            <person name="Sproer C."/>
            <person name="Spring S."/>
            <person name="Pester M."/>
        </authorList>
    </citation>
    <scope>NUCLEOTIDE SEQUENCE [LARGE SCALE GENOMIC DNA]</scope>
    <source>
        <strain evidence="11">J.5.4.2-T.3.5.2</strain>
    </source>
</reference>
<dbReference type="Proteomes" id="UP000671879">
    <property type="component" value="Chromosome"/>
</dbReference>
<evidence type="ECO:0000259" key="9">
    <source>
        <dbReference type="SMART" id="SM00739"/>
    </source>
</evidence>
<dbReference type="EMBL" id="CP072943">
    <property type="protein sequence ID" value="QTX32871.1"/>
    <property type="molecule type" value="Genomic_DNA"/>
</dbReference>
<dbReference type="GO" id="GO:0006354">
    <property type="term" value="P:DNA-templated transcription elongation"/>
    <property type="evidence" value="ECO:0007669"/>
    <property type="project" value="UniProtKB-UniRule"/>
</dbReference>
<gene>
    <name evidence="5 10" type="primary">nusG</name>
    <name evidence="10" type="ORF">KAR29_02825</name>
</gene>
<dbReference type="GO" id="GO:0031564">
    <property type="term" value="P:transcription antitermination"/>
    <property type="evidence" value="ECO:0007669"/>
    <property type="project" value="UniProtKB-UniRule"/>
</dbReference>
<evidence type="ECO:0000256" key="1">
    <source>
        <dbReference type="ARBA" id="ARBA00022472"/>
    </source>
</evidence>
<keyword evidence="11" id="KW-1185">Reference proteome</keyword>